<dbReference type="Proteomes" id="UP000472272">
    <property type="component" value="Chromosome 1"/>
</dbReference>
<feature type="region of interest" description="Disordered" evidence="1">
    <location>
        <begin position="110"/>
        <end position="140"/>
    </location>
</feature>
<evidence type="ECO:0000313" key="3">
    <source>
        <dbReference type="Ensembl" id="ENSPMRP00000029986.1"/>
    </source>
</evidence>
<feature type="compositionally biased region" description="Basic and acidic residues" evidence="1">
    <location>
        <begin position="114"/>
        <end position="133"/>
    </location>
</feature>
<evidence type="ECO:0000313" key="4">
    <source>
        <dbReference type="Proteomes" id="UP000472272"/>
    </source>
</evidence>
<reference evidence="3 4" key="1">
    <citation type="journal article" date="2019" name="Proc. Natl. Acad. Sci. U.S.A.">
        <title>Regulatory changes in pterin and carotenoid genes underlie balanced color polymorphisms in the wall lizard.</title>
        <authorList>
            <person name="Andrade P."/>
            <person name="Pinho C."/>
            <person name="Perez I de Lanuza G."/>
            <person name="Afonso S."/>
            <person name="Brejcha J."/>
            <person name="Rubin C.J."/>
            <person name="Wallerman O."/>
            <person name="Pereira P."/>
            <person name="Sabatino S.J."/>
            <person name="Bellati A."/>
            <person name="Pellitteri-Rosa D."/>
            <person name="Bosakova Z."/>
            <person name="Bunikis I."/>
            <person name="Carretero M.A."/>
            <person name="Feiner N."/>
            <person name="Marsik P."/>
            <person name="Pauperio F."/>
            <person name="Salvi D."/>
            <person name="Soler L."/>
            <person name="While G.M."/>
            <person name="Uller T."/>
            <person name="Font E."/>
            <person name="Andersson L."/>
            <person name="Carneiro M."/>
        </authorList>
    </citation>
    <scope>NUCLEOTIDE SEQUENCE</scope>
</reference>
<accession>A0A670JZF9</accession>
<feature type="compositionally biased region" description="Low complexity" evidence="1">
    <location>
        <begin position="1"/>
        <end position="14"/>
    </location>
</feature>
<keyword evidence="2" id="KW-0472">Membrane</keyword>
<protein>
    <recommendedName>
        <fullName evidence="5">PNKD metallo-beta-lactamase domain containing</fullName>
    </recommendedName>
</protein>
<dbReference type="Ensembl" id="ENSPMRT00000031796.1">
    <property type="protein sequence ID" value="ENSPMRP00000029986.1"/>
    <property type="gene ID" value="ENSPMRG00000019383.1"/>
</dbReference>
<dbReference type="GeneTree" id="ENSGT00530000065055"/>
<reference evidence="3" key="2">
    <citation type="submission" date="2025-08" db="UniProtKB">
        <authorList>
            <consortium name="Ensembl"/>
        </authorList>
    </citation>
    <scope>IDENTIFICATION</scope>
</reference>
<feature type="region of interest" description="Disordered" evidence="1">
    <location>
        <begin position="1"/>
        <end position="31"/>
    </location>
</feature>
<dbReference type="AlphaFoldDB" id="A0A670JZF9"/>
<reference evidence="3" key="3">
    <citation type="submission" date="2025-09" db="UniProtKB">
        <authorList>
            <consortium name="Ensembl"/>
        </authorList>
    </citation>
    <scope>IDENTIFICATION</scope>
</reference>
<keyword evidence="2" id="KW-0812">Transmembrane</keyword>
<feature type="transmembrane region" description="Helical" evidence="2">
    <location>
        <begin position="75"/>
        <end position="94"/>
    </location>
</feature>
<dbReference type="InterPro" id="IPR031833">
    <property type="entry name" value="DUF4748"/>
</dbReference>
<organism evidence="3 4">
    <name type="scientific">Podarcis muralis</name>
    <name type="common">Wall lizard</name>
    <name type="synonym">Lacerta muralis</name>
    <dbReference type="NCBI Taxonomy" id="64176"/>
    <lineage>
        <taxon>Eukaryota</taxon>
        <taxon>Metazoa</taxon>
        <taxon>Chordata</taxon>
        <taxon>Craniata</taxon>
        <taxon>Vertebrata</taxon>
        <taxon>Euteleostomi</taxon>
        <taxon>Lepidosauria</taxon>
        <taxon>Squamata</taxon>
        <taxon>Bifurcata</taxon>
        <taxon>Unidentata</taxon>
        <taxon>Episquamata</taxon>
        <taxon>Laterata</taxon>
        <taxon>Lacertibaenia</taxon>
        <taxon>Lacertidae</taxon>
        <taxon>Podarcis</taxon>
    </lineage>
</organism>
<evidence type="ECO:0008006" key="5">
    <source>
        <dbReference type="Google" id="ProtNLM"/>
    </source>
</evidence>
<keyword evidence="4" id="KW-1185">Reference proteome</keyword>
<name>A0A670JZF9_PODMU</name>
<evidence type="ECO:0000256" key="2">
    <source>
        <dbReference type="SAM" id="Phobius"/>
    </source>
</evidence>
<proteinExistence type="predicted"/>
<dbReference type="Pfam" id="PF15932">
    <property type="entry name" value="DUF4748"/>
    <property type="match status" value="1"/>
</dbReference>
<keyword evidence="2" id="KW-1133">Transmembrane helix</keyword>
<evidence type="ECO:0000256" key="1">
    <source>
        <dbReference type="SAM" id="MobiDB-lite"/>
    </source>
</evidence>
<sequence length="140" mass="15973">RTPSFASSAFRARGPPSPPPRRERLGVPFRTPTRSFHRSCRALEELQTKSQSGGKTYEHVEYIPTGRKGKNPMKAVGIAWAIGFPSGIILFLLTKREVDKNRLKQLKVRQKMRASNEGEYERERYRTALRETEGLAQTKS</sequence>